<dbReference type="Proteomes" id="UP000635384">
    <property type="component" value="Unassembled WGS sequence"/>
</dbReference>
<accession>A0ABR8KNF7</accession>
<sequence length="424" mass="44851">MNTVAGQGRDASPFTRRTVLAVVLAGFAIFVAMLYFIGAGDTGGNRNNGAAHGAAVGLNGYAGLARLLEGEGYDVSLSRSPAGLETSDLLILTPGLNADAEEIGQILENRQYIGPTLVILPKWLAGSPPRGTPSETANKFEEGWVVLGEPLGPDWTSELPSPFTFAQDGETRASGDNARWGGLNLSGDLPSNSVAYTDRSEGIERLVTAQDGRVLAFSVLGEEGTDYFEEAHWTVFVVEPDLMNNYGLSDASRARVALALVEEAGFGDGTSISFDLTLNGFGGSSNLLSLAFQPPFLAATLCLILASLIVGWRAFMRFGSVQAGAPEIAFGKDRLVRNGAGLIVRARRFGLLAEPYAALSQRRLGKALGIARPDAQSIDAALAARLPGEEPFSRRANRLAQAETASDILHAAQALKELEGKLTR</sequence>
<dbReference type="EMBL" id="JACXLC010000001">
    <property type="protein sequence ID" value="MBD2840755.1"/>
    <property type="molecule type" value="Genomic_DNA"/>
</dbReference>
<organism evidence="3 4">
    <name type="scientific">Erythrobacter rubeus</name>
    <dbReference type="NCBI Taxonomy" id="2760803"/>
    <lineage>
        <taxon>Bacteria</taxon>
        <taxon>Pseudomonadati</taxon>
        <taxon>Pseudomonadota</taxon>
        <taxon>Alphaproteobacteria</taxon>
        <taxon>Sphingomonadales</taxon>
        <taxon>Erythrobacteraceae</taxon>
        <taxon>Erythrobacter/Porphyrobacter group</taxon>
        <taxon>Erythrobacter</taxon>
    </lineage>
</organism>
<keyword evidence="1" id="KW-1133">Transmembrane helix</keyword>
<evidence type="ECO:0000259" key="2">
    <source>
        <dbReference type="Pfam" id="PF14258"/>
    </source>
</evidence>
<evidence type="ECO:0000256" key="1">
    <source>
        <dbReference type="SAM" id="Phobius"/>
    </source>
</evidence>
<dbReference type="RefSeq" id="WP_190786362.1">
    <property type="nucleotide sequence ID" value="NZ_JACXLC010000001.1"/>
</dbReference>
<feature type="domain" description="DUF4350" evidence="2">
    <location>
        <begin position="59"/>
        <end position="261"/>
    </location>
</feature>
<evidence type="ECO:0000313" key="4">
    <source>
        <dbReference type="Proteomes" id="UP000635384"/>
    </source>
</evidence>
<proteinExistence type="predicted"/>
<evidence type="ECO:0000313" key="3">
    <source>
        <dbReference type="EMBL" id="MBD2840755.1"/>
    </source>
</evidence>
<reference evidence="3 4" key="1">
    <citation type="submission" date="2020-09" db="EMBL/GenBank/DDBJ databases">
        <authorList>
            <person name="Yoon J.-W."/>
        </authorList>
    </citation>
    <scope>NUCLEOTIDE SEQUENCE [LARGE SCALE GENOMIC DNA]</scope>
    <source>
        <strain evidence="3 4">KMU-140</strain>
    </source>
</reference>
<feature type="transmembrane region" description="Helical" evidence="1">
    <location>
        <begin position="296"/>
        <end position="315"/>
    </location>
</feature>
<feature type="transmembrane region" description="Helical" evidence="1">
    <location>
        <begin position="19"/>
        <end position="38"/>
    </location>
</feature>
<keyword evidence="1" id="KW-0472">Membrane</keyword>
<gene>
    <name evidence="3" type="ORF">IB285_00625</name>
</gene>
<dbReference type="Pfam" id="PF14258">
    <property type="entry name" value="DUF4350"/>
    <property type="match status" value="1"/>
</dbReference>
<protein>
    <submittedName>
        <fullName evidence="3">DUF4350 domain-containing protein</fullName>
    </submittedName>
</protein>
<dbReference type="InterPro" id="IPR025646">
    <property type="entry name" value="DUF4350"/>
</dbReference>
<keyword evidence="4" id="KW-1185">Reference proteome</keyword>
<keyword evidence="1" id="KW-0812">Transmembrane</keyword>
<comment type="caution">
    <text evidence="3">The sequence shown here is derived from an EMBL/GenBank/DDBJ whole genome shotgun (WGS) entry which is preliminary data.</text>
</comment>
<name>A0ABR8KNF7_9SPHN</name>